<dbReference type="Gene3D" id="3.40.50.720">
    <property type="entry name" value="NAD(P)-binding Rossmann-like Domain"/>
    <property type="match status" value="1"/>
</dbReference>
<dbReference type="InterPro" id="IPR002347">
    <property type="entry name" value="SDR_fam"/>
</dbReference>
<reference evidence="5" key="2">
    <citation type="submission" date="2023-06" db="EMBL/GenBank/DDBJ databases">
        <authorList>
            <person name="Kobayashi Y."/>
            <person name="Kayamori A."/>
            <person name="Aoki K."/>
            <person name="Shiwa Y."/>
            <person name="Fujita N."/>
            <person name="Sugita T."/>
            <person name="Iwasaki W."/>
            <person name="Tanaka N."/>
            <person name="Takashima M."/>
        </authorList>
    </citation>
    <scope>NUCLEOTIDE SEQUENCE</scope>
    <source>
        <strain evidence="5">HIS016</strain>
    </source>
</reference>
<keyword evidence="3" id="KW-0560">Oxidoreductase</keyword>
<dbReference type="GO" id="GO:0016491">
    <property type="term" value="F:oxidoreductase activity"/>
    <property type="evidence" value="ECO:0007669"/>
    <property type="project" value="UniProtKB-KW"/>
</dbReference>
<protein>
    <recommendedName>
        <fullName evidence="4">Ketoreductase domain-containing protein</fullName>
    </recommendedName>
</protein>
<evidence type="ECO:0000256" key="2">
    <source>
        <dbReference type="ARBA" id="ARBA00022857"/>
    </source>
</evidence>
<comment type="similarity">
    <text evidence="1">Belongs to the short-chain dehydrogenases/reductases (SDR) family.</text>
</comment>
<accession>A0AAD3Y7D0</accession>
<dbReference type="PANTHER" id="PTHR24321">
    <property type="entry name" value="DEHYDROGENASES, SHORT CHAIN"/>
    <property type="match status" value="1"/>
</dbReference>
<dbReference type="AlphaFoldDB" id="A0AAD3Y7D0"/>
<feature type="domain" description="Ketoreductase" evidence="4">
    <location>
        <begin position="8"/>
        <end position="201"/>
    </location>
</feature>
<keyword evidence="6" id="KW-1185">Reference proteome</keyword>
<proteinExistence type="inferred from homology"/>
<evidence type="ECO:0000313" key="5">
    <source>
        <dbReference type="EMBL" id="GMK53555.1"/>
    </source>
</evidence>
<dbReference type="Proteomes" id="UP001222932">
    <property type="component" value="Unassembled WGS sequence"/>
</dbReference>
<dbReference type="InterPro" id="IPR020904">
    <property type="entry name" value="Sc_DH/Rdtase_CS"/>
</dbReference>
<dbReference type="InterPro" id="IPR036291">
    <property type="entry name" value="NAD(P)-bd_dom_sf"/>
</dbReference>
<dbReference type="EMBL" id="BTCM01000001">
    <property type="protein sequence ID" value="GMK53555.1"/>
    <property type="molecule type" value="Genomic_DNA"/>
</dbReference>
<dbReference type="CDD" id="cd05233">
    <property type="entry name" value="SDR_c"/>
    <property type="match status" value="1"/>
</dbReference>
<dbReference type="PRINTS" id="PR00081">
    <property type="entry name" value="GDHRDH"/>
</dbReference>
<evidence type="ECO:0000259" key="4">
    <source>
        <dbReference type="SMART" id="SM00822"/>
    </source>
</evidence>
<gene>
    <name evidence="5" type="ORF">CspeluHIS016_0101410</name>
</gene>
<sequence>MLLAPMNGVALVTGAASGIGQATARAFIRAGVKRLTCSDVQADKLDALKAEYANNDVDILAVTCNVADSGAVKSMVNATVERFGRLDYAVNCAGIAGVPGRMAAIEDKDWDKVIGVNQSGVFYSMREQLAVMSAQEPLDGASDERRAQRGAIVNIASIAGLVGVGGLPGYVASKHAVVGLAKAAAAEYSGAGIRINNIAPGYIDTPMTQMAEVDADLAHLPPVPIQRPGRPEEIADVAVFLCSEGASFVTGATWPVDGGYTSL</sequence>
<dbReference type="PRINTS" id="PR00080">
    <property type="entry name" value="SDRFAMILY"/>
</dbReference>
<name>A0AAD3Y7D0_9TREE</name>
<dbReference type="PROSITE" id="PS00061">
    <property type="entry name" value="ADH_SHORT"/>
    <property type="match status" value="1"/>
</dbReference>
<comment type="caution">
    <text evidence="5">The sequence shown here is derived from an EMBL/GenBank/DDBJ whole genome shotgun (WGS) entry which is preliminary data.</text>
</comment>
<dbReference type="InterPro" id="IPR057326">
    <property type="entry name" value="KR_dom"/>
</dbReference>
<dbReference type="FunFam" id="3.40.50.720:FF:000084">
    <property type="entry name" value="Short-chain dehydrogenase reductase"/>
    <property type="match status" value="1"/>
</dbReference>
<dbReference type="SUPFAM" id="SSF51735">
    <property type="entry name" value="NAD(P)-binding Rossmann-fold domains"/>
    <property type="match status" value="1"/>
</dbReference>
<dbReference type="Pfam" id="PF13561">
    <property type="entry name" value="adh_short_C2"/>
    <property type="match status" value="1"/>
</dbReference>
<evidence type="ECO:0000256" key="3">
    <source>
        <dbReference type="ARBA" id="ARBA00023002"/>
    </source>
</evidence>
<dbReference type="SMART" id="SM00822">
    <property type="entry name" value="PKS_KR"/>
    <property type="match status" value="1"/>
</dbReference>
<dbReference type="PANTHER" id="PTHR24321:SF12">
    <property type="entry name" value="SHORT-CHAIN DEHYDROGENASE_REDUCTASE FAMILY, PUTATIVE (AFU_ORTHOLOGUE AFUA_5G14340)-RELATED"/>
    <property type="match status" value="1"/>
</dbReference>
<evidence type="ECO:0000256" key="1">
    <source>
        <dbReference type="ARBA" id="ARBA00006484"/>
    </source>
</evidence>
<reference evidence="5" key="1">
    <citation type="journal article" date="2023" name="BMC Genomics">
        <title>Chromosome-level genome assemblies of Cutaneotrichosporon spp. (Trichosporonales, Basidiomycota) reveal imbalanced evolution between nucleotide sequences and chromosome synteny.</title>
        <authorList>
            <person name="Kobayashi Y."/>
            <person name="Kayamori A."/>
            <person name="Aoki K."/>
            <person name="Shiwa Y."/>
            <person name="Matsutani M."/>
            <person name="Fujita N."/>
            <person name="Sugita T."/>
            <person name="Iwasaki W."/>
            <person name="Tanaka N."/>
            <person name="Takashima M."/>
        </authorList>
    </citation>
    <scope>NUCLEOTIDE SEQUENCE</scope>
    <source>
        <strain evidence="5">HIS016</strain>
    </source>
</reference>
<evidence type="ECO:0000313" key="6">
    <source>
        <dbReference type="Proteomes" id="UP001222932"/>
    </source>
</evidence>
<organism evidence="5 6">
    <name type="scientific">Cutaneotrichosporon spelunceum</name>
    <dbReference type="NCBI Taxonomy" id="1672016"/>
    <lineage>
        <taxon>Eukaryota</taxon>
        <taxon>Fungi</taxon>
        <taxon>Dikarya</taxon>
        <taxon>Basidiomycota</taxon>
        <taxon>Agaricomycotina</taxon>
        <taxon>Tremellomycetes</taxon>
        <taxon>Trichosporonales</taxon>
        <taxon>Trichosporonaceae</taxon>
        <taxon>Cutaneotrichosporon</taxon>
    </lineage>
</organism>
<keyword evidence="2" id="KW-0521">NADP</keyword>